<dbReference type="InterPro" id="IPR057670">
    <property type="entry name" value="SH3_retrovirus"/>
</dbReference>
<feature type="domain" description="CCHC-type" evidence="4">
    <location>
        <begin position="232"/>
        <end position="246"/>
    </location>
</feature>
<dbReference type="PANTHER" id="PTHR11439">
    <property type="entry name" value="GAG-POL-RELATED RETROTRANSPOSON"/>
    <property type="match status" value="1"/>
</dbReference>
<dbReference type="PANTHER" id="PTHR11439:SF483">
    <property type="entry name" value="PEPTIDE SYNTHASE GLIP-LIKE, PUTATIVE (AFU_ORTHOLOGUE AFUA_3G12920)-RELATED"/>
    <property type="match status" value="1"/>
</dbReference>
<accession>A0A8J5FKQ3</accession>
<sequence length="739" mass="83244">MVAVAFLLVAVHLASSAAPGAEAHCFTDYYGRCTTRPPALPTGLSEGADANSQRRDQLALGQIHQGVDYSIFGLIANAKTAKEAWDTLKLSYKGVDRAQKSKLQSLRRLYGDKIGDDAVVEKILRTIPLKYDHVVASIQESHDIELLTIAELKGMIESHIDRIEAKTETPANEEALKSQVTLNTTDSSQRGGGFNRGRGRARRGYRGRGRGNYSNQGRSGDNAMQERFSAHCYNCGKYGHKIADCRYKKFNNHGNQANIAGNYGEDSNESETLLLASNSLPANENVWFLDTGCSNHMCGRRELFSELDESIQSEVTFGNKTKVPILGKGKIYIQLKDGSQNFISDVFYVPELHQNLLSMGQLSEKGYKICIIQGYCIITDGNGKLIAKVKMSQNRLFPLKIQHKFLSCFNSEILNDNWLWHMRFGHFHFSGLNYLARKKLVFELPDIVKSNHVCETCLIGKKHREPFPVGKSWRATKQLELIHSDLCTVEVPSLGGNNDTSKAYKLYNPETKKVIISRDVVFDEHGSWNWCIEKEKSIIVPDIPDDFLDEQPTQDNVQVSVQSEAPTRRSQRECRLPARLQDYVLNSDWAGDVETRKSTSGYAFHLGSAIFSWSSKKQPVVALSTTEVEYIAATNCAIQAIWLRKILDFLQHKQDGPTTIFCDNKSTIALSKNPVFHGRSKHIDIKYHKIREWVAEKQINIEYCPSECQVADIFTKPMKTEIFLKLKKAIRMANICDLV</sequence>
<feature type="signal peptide" evidence="3">
    <location>
        <begin position="1"/>
        <end position="23"/>
    </location>
</feature>
<dbReference type="Pfam" id="PF13976">
    <property type="entry name" value="gag_pre-integrs"/>
    <property type="match status" value="1"/>
</dbReference>
<evidence type="ECO:0000259" key="4">
    <source>
        <dbReference type="PROSITE" id="PS50158"/>
    </source>
</evidence>
<feature type="compositionally biased region" description="Low complexity" evidence="2">
    <location>
        <begin position="211"/>
        <end position="220"/>
    </location>
</feature>
<dbReference type="InterPro" id="IPR001878">
    <property type="entry name" value="Znf_CCHC"/>
</dbReference>
<dbReference type="EMBL" id="JACMSC010000014">
    <property type="protein sequence ID" value="KAG6490390.1"/>
    <property type="molecule type" value="Genomic_DNA"/>
</dbReference>
<proteinExistence type="predicted"/>
<evidence type="ECO:0000313" key="5">
    <source>
        <dbReference type="EMBL" id="KAG6490390.1"/>
    </source>
</evidence>
<keyword evidence="3" id="KW-0732">Signal</keyword>
<protein>
    <recommendedName>
        <fullName evidence="4">CCHC-type domain-containing protein</fullName>
    </recommendedName>
</protein>
<dbReference type="Pfam" id="PF25597">
    <property type="entry name" value="SH3_retrovirus"/>
    <property type="match status" value="1"/>
</dbReference>
<name>A0A8J5FKQ3_ZINOF</name>
<reference evidence="5 6" key="1">
    <citation type="submission" date="2020-08" db="EMBL/GenBank/DDBJ databases">
        <title>Plant Genome Project.</title>
        <authorList>
            <person name="Zhang R.-G."/>
        </authorList>
    </citation>
    <scope>NUCLEOTIDE SEQUENCE [LARGE SCALE GENOMIC DNA]</scope>
    <source>
        <tissue evidence="5">Rhizome</tissue>
    </source>
</reference>
<dbReference type="InterPro" id="IPR054722">
    <property type="entry name" value="PolX-like_BBD"/>
</dbReference>
<feature type="region of interest" description="Disordered" evidence="2">
    <location>
        <begin position="168"/>
        <end position="221"/>
    </location>
</feature>
<feature type="chain" id="PRO_5035180206" description="CCHC-type domain-containing protein" evidence="3">
    <location>
        <begin position="24"/>
        <end position="739"/>
    </location>
</feature>
<dbReference type="GO" id="GO:0003676">
    <property type="term" value="F:nucleic acid binding"/>
    <property type="evidence" value="ECO:0007669"/>
    <property type="project" value="InterPro"/>
</dbReference>
<dbReference type="Pfam" id="PF14223">
    <property type="entry name" value="Retrotran_gag_2"/>
    <property type="match status" value="1"/>
</dbReference>
<dbReference type="CDD" id="cd09272">
    <property type="entry name" value="RNase_HI_RT_Ty1"/>
    <property type="match status" value="1"/>
</dbReference>
<dbReference type="PROSITE" id="PS50158">
    <property type="entry name" value="ZF_CCHC"/>
    <property type="match status" value="1"/>
</dbReference>
<evidence type="ECO:0000256" key="1">
    <source>
        <dbReference type="PROSITE-ProRule" id="PRU00047"/>
    </source>
</evidence>
<gene>
    <name evidence="5" type="ORF">ZIOFF_051686</name>
</gene>
<keyword evidence="1" id="KW-0862">Zinc</keyword>
<comment type="caution">
    <text evidence="5">The sequence shown here is derived from an EMBL/GenBank/DDBJ whole genome shotgun (WGS) entry which is preliminary data.</text>
</comment>
<dbReference type="Pfam" id="PF22936">
    <property type="entry name" value="Pol_BBD"/>
    <property type="match status" value="1"/>
</dbReference>
<dbReference type="Proteomes" id="UP000734854">
    <property type="component" value="Unassembled WGS sequence"/>
</dbReference>
<evidence type="ECO:0000256" key="2">
    <source>
        <dbReference type="SAM" id="MobiDB-lite"/>
    </source>
</evidence>
<keyword evidence="1" id="KW-0863">Zinc-finger</keyword>
<keyword evidence="6" id="KW-1185">Reference proteome</keyword>
<feature type="compositionally biased region" description="Basic residues" evidence="2">
    <location>
        <begin position="197"/>
        <end position="209"/>
    </location>
</feature>
<dbReference type="AlphaFoldDB" id="A0A8J5FKQ3"/>
<organism evidence="5 6">
    <name type="scientific">Zingiber officinale</name>
    <name type="common">Ginger</name>
    <name type="synonym">Amomum zingiber</name>
    <dbReference type="NCBI Taxonomy" id="94328"/>
    <lineage>
        <taxon>Eukaryota</taxon>
        <taxon>Viridiplantae</taxon>
        <taxon>Streptophyta</taxon>
        <taxon>Embryophyta</taxon>
        <taxon>Tracheophyta</taxon>
        <taxon>Spermatophyta</taxon>
        <taxon>Magnoliopsida</taxon>
        <taxon>Liliopsida</taxon>
        <taxon>Zingiberales</taxon>
        <taxon>Zingiberaceae</taxon>
        <taxon>Zingiber</taxon>
    </lineage>
</organism>
<dbReference type="InterPro" id="IPR025724">
    <property type="entry name" value="GAG-pre-integrase_dom"/>
</dbReference>
<keyword evidence="1" id="KW-0479">Metal-binding</keyword>
<evidence type="ECO:0000256" key="3">
    <source>
        <dbReference type="SAM" id="SignalP"/>
    </source>
</evidence>
<evidence type="ECO:0000313" key="6">
    <source>
        <dbReference type="Proteomes" id="UP000734854"/>
    </source>
</evidence>
<dbReference type="GO" id="GO:0008270">
    <property type="term" value="F:zinc ion binding"/>
    <property type="evidence" value="ECO:0007669"/>
    <property type="project" value="UniProtKB-KW"/>
</dbReference>